<dbReference type="EMBL" id="NVOI01000132">
    <property type="protein sequence ID" value="PGG82886.1"/>
    <property type="molecule type" value="Genomic_DNA"/>
</dbReference>
<dbReference type="AlphaFoldDB" id="A0A2B7VF32"/>
<dbReference type="Proteomes" id="UP000225320">
    <property type="component" value="Unassembled WGS sequence"/>
</dbReference>
<gene>
    <name evidence="1" type="ORF">CON73_27945</name>
</gene>
<reference evidence="1 2" key="1">
    <citation type="submission" date="2017-09" db="EMBL/GenBank/DDBJ databases">
        <title>Large-scale bioinformatics analysis of Bacillus genomes uncovers conserved roles of natural products in bacterial physiology.</title>
        <authorList>
            <consortium name="Agbiome Team Llc"/>
            <person name="Bleich R.M."/>
            <person name="Grubbs K.J."/>
            <person name="Santa Maria K.C."/>
            <person name="Allen S.E."/>
            <person name="Farag S."/>
            <person name="Shank E.A."/>
            <person name="Bowers A."/>
        </authorList>
    </citation>
    <scope>NUCLEOTIDE SEQUENCE [LARGE SCALE GENOMIC DNA]</scope>
    <source>
        <strain evidence="1 2">AFS094862</strain>
    </source>
</reference>
<organism evidence="1 2">
    <name type="scientific">Bacillus toyonensis</name>
    <dbReference type="NCBI Taxonomy" id="155322"/>
    <lineage>
        <taxon>Bacteria</taxon>
        <taxon>Bacillati</taxon>
        <taxon>Bacillota</taxon>
        <taxon>Bacilli</taxon>
        <taxon>Bacillales</taxon>
        <taxon>Bacillaceae</taxon>
        <taxon>Bacillus</taxon>
        <taxon>Bacillus cereus group</taxon>
    </lineage>
</organism>
<name>A0A2B7VF32_9BACI</name>
<proteinExistence type="predicted"/>
<evidence type="ECO:0000313" key="2">
    <source>
        <dbReference type="Proteomes" id="UP000225320"/>
    </source>
</evidence>
<sequence length="86" mass="10591">FSFSILITHLFKVVVPVWPSLEECFQIFKNFRTRTLDDDSTVLLLRIIYTHIFYILYIVICYFIFYQVIEQRLFLYPKNRKEKTEL</sequence>
<feature type="non-terminal residue" evidence="1">
    <location>
        <position position="1"/>
    </location>
</feature>
<accession>A0A2B7VF32</accession>
<protein>
    <submittedName>
        <fullName evidence="1">Uncharacterized protein</fullName>
    </submittedName>
</protein>
<comment type="caution">
    <text evidence="1">The sequence shown here is derived from an EMBL/GenBank/DDBJ whole genome shotgun (WGS) entry which is preliminary data.</text>
</comment>
<evidence type="ECO:0000313" key="1">
    <source>
        <dbReference type="EMBL" id="PGG82886.1"/>
    </source>
</evidence>